<gene>
    <name evidence="1" type="ORF">CR513_16022</name>
</gene>
<proteinExistence type="predicted"/>
<organism evidence="1 2">
    <name type="scientific">Mucuna pruriens</name>
    <name type="common">Velvet bean</name>
    <name type="synonym">Dolichos pruriens</name>
    <dbReference type="NCBI Taxonomy" id="157652"/>
    <lineage>
        <taxon>Eukaryota</taxon>
        <taxon>Viridiplantae</taxon>
        <taxon>Streptophyta</taxon>
        <taxon>Embryophyta</taxon>
        <taxon>Tracheophyta</taxon>
        <taxon>Spermatophyta</taxon>
        <taxon>Magnoliopsida</taxon>
        <taxon>eudicotyledons</taxon>
        <taxon>Gunneridae</taxon>
        <taxon>Pentapetalae</taxon>
        <taxon>rosids</taxon>
        <taxon>fabids</taxon>
        <taxon>Fabales</taxon>
        <taxon>Fabaceae</taxon>
        <taxon>Papilionoideae</taxon>
        <taxon>50 kb inversion clade</taxon>
        <taxon>NPAAA clade</taxon>
        <taxon>indigoferoid/millettioid clade</taxon>
        <taxon>Phaseoleae</taxon>
        <taxon>Mucuna</taxon>
    </lineage>
</organism>
<comment type="caution">
    <text evidence="1">The sequence shown here is derived from an EMBL/GenBank/DDBJ whole genome shotgun (WGS) entry which is preliminary data.</text>
</comment>
<dbReference type="EMBL" id="QJKJ01002912">
    <property type="protein sequence ID" value="RDY00758.1"/>
    <property type="molecule type" value="Genomic_DNA"/>
</dbReference>
<dbReference type="PANTHER" id="PTHR34222:SF37">
    <property type="entry name" value="RETROTRANSPOSON GAG DOMAIN-CONTAINING PROTEIN"/>
    <property type="match status" value="1"/>
</dbReference>
<dbReference type="PANTHER" id="PTHR34222">
    <property type="entry name" value="GAG_PRE-INTEGRS DOMAIN-CONTAINING PROTEIN"/>
    <property type="match status" value="1"/>
</dbReference>
<dbReference type="AlphaFoldDB" id="A0A371HD90"/>
<feature type="non-terminal residue" evidence="1">
    <location>
        <position position="1"/>
    </location>
</feature>
<sequence>MTYLEMIESLKSGGGIFKFLHGLNSEYDPIRVQILSKEKLSSSEVFSTVRSEETRRLVMLDKGSFITRSTMVTGKGFTKGSTSKGKPFVKSGCGEYYKYCKRPGHTNDTRYKLYGKEKVLERMGGNKGPTQMWVNQMTSNKENVVEDPFISQLD</sequence>
<accession>A0A371HD90</accession>
<dbReference type="OrthoDB" id="1750639at2759"/>
<dbReference type="Proteomes" id="UP000257109">
    <property type="component" value="Unassembled WGS sequence"/>
</dbReference>
<evidence type="ECO:0000313" key="1">
    <source>
        <dbReference type="EMBL" id="RDY00758.1"/>
    </source>
</evidence>
<reference evidence="1" key="1">
    <citation type="submission" date="2018-05" db="EMBL/GenBank/DDBJ databases">
        <title>Draft genome of Mucuna pruriens seed.</title>
        <authorList>
            <person name="Nnadi N.E."/>
            <person name="Vos R."/>
            <person name="Hasami M.H."/>
            <person name="Devisetty U.K."/>
            <person name="Aguiy J.C."/>
        </authorList>
    </citation>
    <scope>NUCLEOTIDE SEQUENCE [LARGE SCALE GENOMIC DNA]</scope>
    <source>
        <strain evidence="1">JCA_2017</strain>
    </source>
</reference>
<keyword evidence="2" id="KW-1185">Reference proteome</keyword>
<evidence type="ECO:0000313" key="2">
    <source>
        <dbReference type="Proteomes" id="UP000257109"/>
    </source>
</evidence>
<name>A0A371HD90_MUCPR</name>
<protein>
    <submittedName>
        <fullName evidence="1">Uncharacterized protein</fullName>
    </submittedName>
</protein>